<dbReference type="InterPro" id="IPR012400">
    <property type="entry name" value="Long_Oxdase"/>
</dbReference>
<evidence type="ECO:0000256" key="4">
    <source>
        <dbReference type="ARBA" id="ARBA00010790"/>
    </source>
</evidence>
<evidence type="ECO:0000256" key="7">
    <source>
        <dbReference type="ARBA" id="ARBA00022692"/>
    </source>
</evidence>
<dbReference type="EC" id="1.1.3.20" evidence="5 12"/>
<evidence type="ECO:0000256" key="11">
    <source>
        <dbReference type="ARBA" id="ARBA00023136"/>
    </source>
</evidence>
<comment type="subcellular location">
    <subcellularLocation>
        <location evidence="3">Membrane</location>
    </subcellularLocation>
</comment>
<dbReference type="EMBL" id="JAIFTL010000009">
    <property type="protein sequence ID" value="KAG9327117.1"/>
    <property type="molecule type" value="Genomic_DNA"/>
</dbReference>
<dbReference type="PIRSF" id="PIRSF028937">
    <property type="entry name" value="Lg_Ch_AO"/>
    <property type="match status" value="1"/>
</dbReference>
<proteinExistence type="inferred from homology"/>
<dbReference type="Pfam" id="PF00732">
    <property type="entry name" value="GMC_oxred_N"/>
    <property type="match status" value="1"/>
</dbReference>
<keyword evidence="7" id="KW-0812">Transmembrane</keyword>
<dbReference type="GO" id="GO:0016020">
    <property type="term" value="C:membrane"/>
    <property type="evidence" value="ECO:0007669"/>
    <property type="project" value="UniProtKB-SubCell"/>
</dbReference>
<dbReference type="Gene3D" id="3.50.50.60">
    <property type="entry name" value="FAD/NAD(P)-binding domain"/>
    <property type="match status" value="2"/>
</dbReference>
<feature type="domain" description="Glucose-methanol-choline oxidoreductase N-terminal" evidence="14">
    <location>
        <begin position="243"/>
        <end position="450"/>
    </location>
</feature>
<gene>
    <name evidence="16" type="ORF">KVV02_008747</name>
</gene>
<accession>A0A9P8D268</accession>
<comment type="function">
    <text evidence="2">Long-chain fatty alcohol oxidase involved in the omega-oxidation pathway of lipid degradation.</text>
</comment>
<evidence type="ECO:0000256" key="2">
    <source>
        <dbReference type="ARBA" id="ARBA00003842"/>
    </source>
</evidence>
<keyword evidence="6" id="KW-0285">Flavoprotein</keyword>
<keyword evidence="9" id="KW-1133">Transmembrane helix</keyword>
<evidence type="ECO:0000313" key="16">
    <source>
        <dbReference type="EMBL" id="KAG9327117.1"/>
    </source>
</evidence>
<dbReference type="PANTHER" id="PTHR46056">
    <property type="entry name" value="LONG-CHAIN-ALCOHOL OXIDASE"/>
    <property type="match status" value="1"/>
</dbReference>
<evidence type="ECO:0000256" key="10">
    <source>
        <dbReference type="ARBA" id="ARBA00023002"/>
    </source>
</evidence>
<comment type="catalytic activity">
    <reaction evidence="1 12">
        <text>a long-chain primary fatty alcohol + O2 = a long-chain fatty aldehyde + H2O2</text>
        <dbReference type="Rhea" id="RHEA:22756"/>
        <dbReference type="ChEBI" id="CHEBI:15379"/>
        <dbReference type="ChEBI" id="CHEBI:16240"/>
        <dbReference type="ChEBI" id="CHEBI:17176"/>
        <dbReference type="ChEBI" id="CHEBI:77396"/>
        <dbReference type="EC" id="1.1.3.20"/>
    </reaction>
</comment>
<comment type="caution">
    <text evidence="16">The sequence shown here is derived from an EMBL/GenBank/DDBJ whole genome shotgun (WGS) entry which is preliminary data.</text>
</comment>
<evidence type="ECO:0000256" key="12">
    <source>
        <dbReference type="PIRNR" id="PIRNR028937"/>
    </source>
</evidence>
<evidence type="ECO:0000256" key="1">
    <source>
        <dbReference type="ARBA" id="ARBA00000920"/>
    </source>
</evidence>
<sequence length="690" mass="75149">MRPMAPQAPKPKLNEEQIKVVYAILDTFVPELEGKELEDFVRENSNGTNDEALRAFGKAGVINQHVAELVIEKLHSLPTEKIEELGTVFKVLNTKIGTLALGGTYGEFPSLSREQRTKIVLSWSSSMITKLRILSRALFALAAISFYTQPLEAVHNALRYPGPDPQMHSERFSAKTFPVYDFIEVPPQGLELSVDVVIVGSGAGGGVMAAELSRAGKRVLVIEKGHHYAQSELTLVQSDGLSKLYENGASLASTDGAVTVLAGSTWGGGTTVNWCASLQLPYFVREEWAKQGLPYFTSPGYQKSLDAIVERLGISDKFLKHNTANRLLLEGCHKLGYPTKDIPQNTGHQEHSCGWCGFGCRFGEKQGTMMTFLQDAKDFGAQFMQDTFVERILIHKGKAIGVVGSQNGRKVTVKANKVVVSAGSIHSPALLQRSGLKNKNIGKNLFLHPVSYVFGKFEEEVNCYQGSIMTALSTVAENTDGQGYGSKIEVPSHHPGLNSINTKWQSAADHKRRMLDMNHIVPLIVLSRDRDGGSVELGPDGMPRINYVVSKHDTLSLEEGVDRSLRILVAAGAKSVWTAQVAVPDFHVNPTLGYNDPAFETYLAKVKRTSIRPGSTVIGSAHQMGTCRMGSSPKTSVIKPTGETWEIKDLFVADASSFPTASGVNPMLTTYSMAHSIAQFLLSGELTSKL</sequence>
<organism evidence="16 17">
    <name type="scientific">Mortierella alpina</name>
    <name type="common">Oleaginous fungus</name>
    <name type="synonym">Mortierella renispora</name>
    <dbReference type="NCBI Taxonomy" id="64518"/>
    <lineage>
        <taxon>Eukaryota</taxon>
        <taxon>Fungi</taxon>
        <taxon>Fungi incertae sedis</taxon>
        <taxon>Mucoromycota</taxon>
        <taxon>Mortierellomycotina</taxon>
        <taxon>Mortierellomycetes</taxon>
        <taxon>Mortierellales</taxon>
        <taxon>Mortierellaceae</taxon>
        <taxon>Mortierella</taxon>
    </lineage>
</organism>
<evidence type="ECO:0000256" key="5">
    <source>
        <dbReference type="ARBA" id="ARBA00013125"/>
    </source>
</evidence>
<keyword evidence="11" id="KW-0472">Membrane</keyword>
<dbReference type="SUPFAM" id="SSF51905">
    <property type="entry name" value="FAD/NAD(P)-binding domain"/>
    <property type="match status" value="1"/>
</dbReference>
<evidence type="ECO:0000259" key="15">
    <source>
        <dbReference type="Pfam" id="PF05199"/>
    </source>
</evidence>
<evidence type="ECO:0000259" key="14">
    <source>
        <dbReference type="Pfam" id="PF00732"/>
    </source>
</evidence>
<evidence type="ECO:0000256" key="9">
    <source>
        <dbReference type="ARBA" id="ARBA00022989"/>
    </source>
</evidence>
<evidence type="ECO:0000256" key="8">
    <source>
        <dbReference type="ARBA" id="ARBA00022827"/>
    </source>
</evidence>
<evidence type="ECO:0000256" key="6">
    <source>
        <dbReference type="ARBA" id="ARBA00022630"/>
    </source>
</evidence>
<comment type="similarity">
    <text evidence="4 12">Belongs to the GMC oxidoreductase family.</text>
</comment>
<dbReference type="AlphaFoldDB" id="A0A9P8D268"/>
<dbReference type="Proteomes" id="UP000717515">
    <property type="component" value="Unassembled WGS sequence"/>
</dbReference>
<dbReference type="Pfam" id="PF13450">
    <property type="entry name" value="NAD_binding_8"/>
    <property type="match status" value="1"/>
</dbReference>
<feature type="domain" description="Glucose-methanol-choline oxidoreductase C-terminal" evidence="15">
    <location>
        <begin position="533"/>
        <end position="674"/>
    </location>
</feature>
<dbReference type="PANTHER" id="PTHR46056:SF12">
    <property type="entry name" value="LONG-CHAIN-ALCOHOL OXIDASE"/>
    <property type="match status" value="1"/>
</dbReference>
<dbReference type="InterPro" id="IPR000172">
    <property type="entry name" value="GMC_OxRdtase_N"/>
</dbReference>
<dbReference type="InterPro" id="IPR007867">
    <property type="entry name" value="GMC_OxRtase_C"/>
</dbReference>
<evidence type="ECO:0000256" key="3">
    <source>
        <dbReference type="ARBA" id="ARBA00004370"/>
    </source>
</evidence>
<evidence type="ECO:0000313" key="17">
    <source>
        <dbReference type="Proteomes" id="UP000717515"/>
    </source>
</evidence>
<dbReference type="InterPro" id="IPR036188">
    <property type="entry name" value="FAD/NAD-bd_sf"/>
</dbReference>
<name>A0A9P8D268_MORAP</name>
<keyword evidence="8" id="KW-0274">FAD</keyword>
<dbReference type="GO" id="GO:0050660">
    <property type="term" value="F:flavin adenine dinucleotide binding"/>
    <property type="evidence" value="ECO:0007669"/>
    <property type="project" value="InterPro"/>
</dbReference>
<reference evidence="16" key="1">
    <citation type="submission" date="2021-07" db="EMBL/GenBank/DDBJ databases">
        <title>Draft genome of Mortierella alpina, strain LL118, isolated from an aspen leaf litter sample.</title>
        <authorList>
            <person name="Yang S."/>
            <person name="Vinatzer B.A."/>
        </authorList>
    </citation>
    <scope>NUCLEOTIDE SEQUENCE</scope>
    <source>
        <strain evidence="16">LL118</strain>
    </source>
</reference>
<feature type="active site" description="Proton acceptor" evidence="13">
    <location>
        <position position="622"/>
    </location>
</feature>
<dbReference type="Pfam" id="PF05199">
    <property type="entry name" value="GMC_oxred_C"/>
    <property type="match status" value="1"/>
</dbReference>
<protein>
    <recommendedName>
        <fullName evidence="5 12">Long-chain-alcohol oxidase</fullName>
        <ecNumber evidence="5 12">1.1.3.20</ecNumber>
    </recommendedName>
</protein>
<evidence type="ECO:0000256" key="13">
    <source>
        <dbReference type="PIRSR" id="PIRSR028937-1"/>
    </source>
</evidence>
<dbReference type="GO" id="GO:0046577">
    <property type="term" value="F:long-chain-alcohol oxidase activity"/>
    <property type="evidence" value="ECO:0007669"/>
    <property type="project" value="UniProtKB-EC"/>
</dbReference>
<keyword evidence="10 12" id="KW-0560">Oxidoreductase</keyword>